<comment type="similarity">
    <text evidence="1">Belongs to the cycloisomerase 2 family.</text>
</comment>
<dbReference type="RefSeq" id="WP_139572933.1">
    <property type="nucleotide sequence ID" value="NZ_VDMA02000002.1"/>
</dbReference>
<proteinExistence type="inferred from homology"/>
<sequence length="336" mass="35393">MSRPGLVIGGYTPDTEGSGPGLTVARAHADGRLEAVAETTASGPSFVAAHPRLPLLYAVLERAADGGLAVFADEPTPRLLAEHPSGGSLPCHLALDPEGRWLAIANYGDGTVTAYRLGEDGMPEPGPLTFPHEGRGPHPDRQEGPHAHQAVFGPGGVLYVTDLGTDEVRRFLPGMRPHPEGPVRLASGSGPRHFLHREGHWYVTGELDGTVRVYDGEWREVGVVRASGAVVESGVESGGENLPSHIALSADGRHLYVANRGPDTLAVFEVDGPRLTMTAEVPSGGSWPRHFAIDGDRLYVANQRSDSVAVLALKDGLPEPTAQALAVGTPSCVLIR</sequence>
<dbReference type="Proteomes" id="UP000313066">
    <property type="component" value="Unassembled WGS sequence"/>
</dbReference>
<evidence type="ECO:0000313" key="4">
    <source>
        <dbReference type="Proteomes" id="UP000313066"/>
    </source>
</evidence>
<dbReference type="Gene3D" id="2.130.10.10">
    <property type="entry name" value="YVTN repeat-like/Quinoprotein amine dehydrogenase"/>
    <property type="match status" value="1"/>
</dbReference>
<evidence type="ECO:0000256" key="1">
    <source>
        <dbReference type="ARBA" id="ARBA00005564"/>
    </source>
</evidence>
<dbReference type="SUPFAM" id="SSF51004">
    <property type="entry name" value="C-terminal (heme d1) domain of cytochrome cd1-nitrite reductase"/>
    <property type="match status" value="1"/>
</dbReference>
<evidence type="ECO:0000256" key="2">
    <source>
        <dbReference type="SAM" id="MobiDB-lite"/>
    </source>
</evidence>
<dbReference type="Pfam" id="PF10282">
    <property type="entry name" value="Lactonase"/>
    <property type="match status" value="1"/>
</dbReference>
<comment type="caution">
    <text evidence="3">The sequence shown here is derived from an EMBL/GenBank/DDBJ whole genome shotgun (WGS) entry which is preliminary data.</text>
</comment>
<dbReference type="InterPro" id="IPR050282">
    <property type="entry name" value="Cycloisomerase_2"/>
</dbReference>
<protein>
    <submittedName>
        <fullName evidence="3">Beta-propeller fold lactonase family protein</fullName>
    </submittedName>
</protein>
<evidence type="ECO:0000313" key="3">
    <source>
        <dbReference type="EMBL" id="KAB8187146.1"/>
    </source>
</evidence>
<dbReference type="InterPro" id="IPR011048">
    <property type="entry name" value="Haem_d1_sf"/>
</dbReference>
<gene>
    <name evidence="3" type="ORF">FH610_004185</name>
</gene>
<feature type="compositionally biased region" description="Basic and acidic residues" evidence="2">
    <location>
        <begin position="132"/>
        <end position="146"/>
    </location>
</feature>
<dbReference type="InterPro" id="IPR019405">
    <property type="entry name" value="Lactonase_7-beta_prop"/>
</dbReference>
<name>A0A5N6C2Z2_9ACTN</name>
<accession>A0A5N6C2Z2</accession>
<keyword evidence="4" id="KW-1185">Reference proteome</keyword>
<organism evidence="3 4">
    <name type="scientific">Microbispora catharanthi</name>
    <dbReference type="NCBI Taxonomy" id="1712871"/>
    <lineage>
        <taxon>Bacteria</taxon>
        <taxon>Bacillati</taxon>
        <taxon>Actinomycetota</taxon>
        <taxon>Actinomycetes</taxon>
        <taxon>Streptosporangiales</taxon>
        <taxon>Streptosporangiaceae</taxon>
        <taxon>Microbispora</taxon>
    </lineage>
</organism>
<reference evidence="3 4" key="1">
    <citation type="submission" date="2019-10" db="EMBL/GenBank/DDBJ databases">
        <title>Nonomuraea sp. nov., isolated from Phyllanthus amarus.</title>
        <authorList>
            <person name="Klykleung N."/>
            <person name="Tanasupawat S."/>
        </authorList>
    </citation>
    <scope>NUCLEOTIDE SEQUENCE [LARGE SCALE GENOMIC DNA]</scope>
    <source>
        <strain evidence="3 4">CR1-09</strain>
    </source>
</reference>
<feature type="region of interest" description="Disordered" evidence="2">
    <location>
        <begin position="123"/>
        <end position="147"/>
    </location>
</feature>
<dbReference type="GO" id="GO:0017057">
    <property type="term" value="F:6-phosphogluconolactonase activity"/>
    <property type="evidence" value="ECO:0007669"/>
    <property type="project" value="TreeGrafter"/>
</dbReference>
<dbReference type="EMBL" id="VDMA02000002">
    <property type="protein sequence ID" value="KAB8187146.1"/>
    <property type="molecule type" value="Genomic_DNA"/>
</dbReference>
<dbReference type="InterPro" id="IPR015943">
    <property type="entry name" value="WD40/YVTN_repeat-like_dom_sf"/>
</dbReference>
<dbReference type="PANTHER" id="PTHR30344">
    <property type="entry name" value="6-PHOSPHOGLUCONOLACTONASE-RELATED"/>
    <property type="match status" value="1"/>
</dbReference>
<dbReference type="PANTHER" id="PTHR30344:SF1">
    <property type="entry name" value="6-PHOSPHOGLUCONOLACTONASE"/>
    <property type="match status" value="1"/>
</dbReference>
<dbReference type="AlphaFoldDB" id="A0A5N6C2Z2"/>